<reference evidence="2 3" key="1">
    <citation type="submission" date="2017-12" db="EMBL/GenBank/DDBJ databases">
        <title>Phylogenetic diversity of female urinary microbiome.</title>
        <authorList>
            <person name="Thomas-White K."/>
            <person name="Wolfe A.J."/>
        </authorList>
    </citation>
    <scope>NUCLEOTIDE SEQUENCE [LARGE SCALE GENOMIC DNA]</scope>
    <source>
        <strain evidence="2 3">UMB0402</strain>
    </source>
</reference>
<protein>
    <submittedName>
        <fullName evidence="2">Uncharacterized protein</fullName>
    </submittedName>
</protein>
<evidence type="ECO:0000256" key="1">
    <source>
        <dbReference type="SAM" id="MobiDB-lite"/>
    </source>
</evidence>
<comment type="caution">
    <text evidence="2">The sequence shown here is derived from an EMBL/GenBank/DDBJ whole genome shotgun (WGS) entry which is preliminary data.</text>
</comment>
<dbReference type="Proteomes" id="UP000235122">
    <property type="component" value="Unassembled WGS sequence"/>
</dbReference>
<dbReference type="Pfam" id="PF19827">
    <property type="entry name" value="DUF6308"/>
    <property type="match status" value="1"/>
</dbReference>
<proteinExistence type="predicted"/>
<evidence type="ECO:0000313" key="3">
    <source>
        <dbReference type="Proteomes" id="UP000235122"/>
    </source>
</evidence>
<dbReference type="InterPro" id="IPR046275">
    <property type="entry name" value="DUF6308"/>
</dbReference>
<organism evidence="2 3">
    <name type="scientific">Winkia neuii</name>
    <dbReference type="NCBI Taxonomy" id="33007"/>
    <lineage>
        <taxon>Bacteria</taxon>
        <taxon>Bacillati</taxon>
        <taxon>Actinomycetota</taxon>
        <taxon>Actinomycetes</taxon>
        <taxon>Actinomycetales</taxon>
        <taxon>Actinomycetaceae</taxon>
        <taxon>Winkia</taxon>
    </lineage>
</organism>
<dbReference type="EMBL" id="PKKO01000006">
    <property type="protein sequence ID" value="PKY71509.1"/>
    <property type="molecule type" value="Genomic_DNA"/>
</dbReference>
<dbReference type="RefSeq" id="WP_101634849.1">
    <property type="nucleotide sequence ID" value="NZ_PKKO01000006.1"/>
</dbReference>
<feature type="compositionally biased region" description="Basic and acidic residues" evidence="1">
    <location>
        <begin position="237"/>
        <end position="255"/>
    </location>
</feature>
<feature type="region of interest" description="Disordered" evidence="1">
    <location>
        <begin position="237"/>
        <end position="275"/>
    </location>
</feature>
<evidence type="ECO:0000313" key="2">
    <source>
        <dbReference type="EMBL" id="PKY71509.1"/>
    </source>
</evidence>
<feature type="compositionally biased region" description="Basic and acidic residues" evidence="1">
    <location>
        <begin position="264"/>
        <end position="275"/>
    </location>
</feature>
<dbReference type="AlphaFoldDB" id="A0A2I1IK52"/>
<gene>
    <name evidence="2" type="ORF">CYJ19_09815</name>
</gene>
<sequence>MGDFNEFLTFIVDGQPRAWDRATDMLTRRVGPTSLSGAFFLLRQVGQPSGVGVADICALDCAGIPLSSKQVEALTADSSGHIADALSALDPAAQLANLSPEALASGGAILNLIDALASTGDLHSRQARALAARLRPEAIPAIPKQMRKVMGLEGDYKNQLQQVRELVTDATLRHQFHYLRLAAGVPTELGDLFTLQILAEETSKDEKIARAAQKAARKAEKAAQQALARGEERARMLLSDQEKQRQKAEQKADKEKKKRAKAAQRKELKAKEEAAFRAERDRLKKELAASPFSNISKL</sequence>
<name>A0A2I1IK52_9ACTO</name>
<dbReference type="STRING" id="33007.HMPREF3198_01788"/>
<keyword evidence="3" id="KW-1185">Reference proteome</keyword>
<accession>A0A2I1IK52</accession>